<name>A0A6J5T7F7_9CAUD</name>
<proteinExistence type="predicted"/>
<evidence type="ECO:0000313" key="1">
    <source>
        <dbReference type="EMBL" id="CAB4240567.1"/>
    </source>
</evidence>
<gene>
    <name evidence="1" type="ORF">UFOVP3_46</name>
</gene>
<accession>A0A6J5T7F7</accession>
<protein>
    <submittedName>
        <fullName evidence="1">Uncharacterized protein</fullName>
    </submittedName>
</protein>
<dbReference type="EMBL" id="LR797814">
    <property type="protein sequence ID" value="CAB4240567.1"/>
    <property type="molecule type" value="Genomic_DNA"/>
</dbReference>
<organism evidence="1">
    <name type="scientific">uncultured Caudovirales phage</name>
    <dbReference type="NCBI Taxonomy" id="2100421"/>
    <lineage>
        <taxon>Viruses</taxon>
        <taxon>Duplodnaviria</taxon>
        <taxon>Heunggongvirae</taxon>
        <taxon>Uroviricota</taxon>
        <taxon>Caudoviricetes</taxon>
        <taxon>Peduoviridae</taxon>
        <taxon>Maltschvirus</taxon>
        <taxon>Maltschvirus maltsch</taxon>
    </lineage>
</organism>
<sequence length="133" mass="15400">MSRHINAFFQQNRPLFVKTPFQSAGKFWKIGERYNWEFLLIPVEKVHAVFVGGFVGHNEDLEEAVMKKVTIGDGLEELEIDQLHVLVSNINAKVKDKTKDTSEFLAKKCATSKLKDKQIGLIRRWRMTYGDME</sequence>
<reference evidence="1" key="1">
    <citation type="submission" date="2020-05" db="EMBL/GenBank/DDBJ databases">
        <authorList>
            <person name="Chiriac C."/>
            <person name="Salcher M."/>
            <person name="Ghai R."/>
            <person name="Kavagutti S V."/>
        </authorList>
    </citation>
    <scope>NUCLEOTIDE SEQUENCE</scope>
</reference>